<proteinExistence type="predicted"/>
<dbReference type="AlphaFoldDB" id="A0A545U9T4"/>
<comment type="caution">
    <text evidence="2">The sequence shown here is derived from an EMBL/GenBank/DDBJ whole genome shotgun (WGS) entry which is preliminary data.</text>
</comment>
<keyword evidence="1" id="KW-1133">Transmembrane helix</keyword>
<gene>
    <name evidence="2" type="ORF">FKG94_01385</name>
</gene>
<evidence type="ECO:0000313" key="2">
    <source>
        <dbReference type="EMBL" id="TQV86232.1"/>
    </source>
</evidence>
<name>A0A545U9T4_9GAMM</name>
<feature type="transmembrane region" description="Helical" evidence="1">
    <location>
        <begin position="74"/>
        <end position="95"/>
    </location>
</feature>
<feature type="transmembrane region" description="Helical" evidence="1">
    <location>
        <begin position="12"/>
        <end position="34"/>
    </location>
</feature>
<keyword evidence="1" id="KW-0472">Membrane</keyword>
<organism evidence="2 3">
    <name type="scientific">Exilibacterium tricleocarpae</name>
    <dbReference type="NCBI Taxonomy" id="2591008"/>
    <lineage>
        <taxon>Bacteria</taxon>
        <taxon>Pseudomonadati</taxon>
        <taxon>Pseudomonadota</taxon>
        <taxon>Gammaproteobacteria</taxon>
        <taxon>Cellvibrionales</taxon>
        <taxon>Cellvibrionaceae</taxon>
        <taxon>Exilibacterium</taxon>
    </lineage>
</organism>
<keyword evidence="3" id="KW-1185">Reference proteome</keyword>
<reference evidence="2 3" key="1">
    <citation type="submission" date="2019-06" db="EMBL/GenBank/DDBJ databases">
        <title>Whole genome sequence for Cellvibrionaceae sp. R142.</title>
        <authorList>
            <person name="Wang G."/>
        </authorList>
    </citation>
    <scope>NUCLEOTIDE SEQUENCE [LARGE SCALE GENOMIC DNA]</scope>
    <source>
        <strain evidence="2 3">R142</strain>
    </source>
</reference>
<dbReference type="Proteomes" id="UP000319732">
    <property type="component" value="Unassembled WGS sequence"/>
</dbReference>
<evidence type="ECO:0000256" key="1">
    <source>
        <dbReference type="SAM" id="Phobius"/>
    </source>
</evidence>
<feature type="transmembrane region" description="Helical" evidence="1">
    <location>
        <begin position="40"/>
        <end position="62"/>
    </location>
</feature>
<protein>
    <submittedName>
        <fullName evidence="2">Uncharacterized protein</fullName>
    </submittedName>
</protein>
<sequence>MLNESDRAHPVTINLSGMVHFFIGMAVILVHPLWGSLLEVIVSLMGIGFMLKGALLIAIPKVIMKSNNATVARLPKVGAGFLAMSAYLAYAAFFAA</sequence>
<keyword evidence="1" id="KW-0812">Transmembrane</keyword>
<dbReference type="EMBL" id="VHSG01000002">
    <property type="protein sequence ID" value="TQV86232.1"/>
    <property type="molecule type" value="Genomic_DNA"/>
</dbReference>
<evidence type="ECO:0000313" key="3">
    <source>
        <dbReference type="Proteomes" id="UP000319732"/>
    </source>
</evidence>
<accession>A0A545U9T4</accession>